<sequence>MGIYQSKAQVKLDKKIELRRRRATQLLSSAGTANSYRPTSHEILISEYLFASHRRSYKWIQARFSAPTTTKIL</sequence>
<dbReference type="EMBL" id="KV022090">
    <property type="protein sequence ID" value="KZV14079.1"/>
    <property type="molecule type" value="Genomic_DNA"/>
</dbReference>
<gene>
    <name evidence="1" type="ORF">F511_44468</name>
</gene>
<evidence type="ECO:0000313" key="2">
    <source>
        <dbReference type="Proteomes" id="UP000250235"/>
    </source>
</evidence>
<accession>A0A2Z6ZXZ8</accession>
<protein>
    <submittedName>
        <fullName evidence="1">Uncharacterized protein</fullName>
    </submittedName>
</protein>
<dbReference type="Proteomes" id="UP000250235">
    <property type="component" value="Unassembled WGS sequence"/>
</dbReference>
<name>A0A2Z6ZXZ8_9LAMI</name>
<proteinExistence type="predicted"/>
<reference evidence="1 2" key="1">
    <citation type="journal article" date="2015" name="Proc. Natl. Acad. Sci. U.S.A.">
        <title>The resurrection genome of Boea hygrometrica: A blueprint for survival of dehydration.</title>
        <authorList>
            <person name="Xiao L."/>
            <person name="Yang G."/>
            <person name="Zhang L."/>
            <person name="Yang X."/>
            <person name="Zhao S."/>
            <person name="Ji Z."/>
            <person name="Zhou Q."/>
            <person name="Hu M."/>
            <person name="Wang Y."/>
            <person name="Chen M."/>
            <person name="Xu Y."/>
            <person name="Jin H."/>
            <person name="Xiao X."/>
            <person name="Hu G."/>
            <person name="Bao F."/>
            <person name="Hu Y."/>
            <person name="Wan P."/>
            <person name="Li L."/>
            <person name="Deng X."/>
            <person name="Kuang T."/>
            <person name="Xiang C."/>
            <person name="Zhu J.K."/>
            <person name="Oliver M.J."/>
            <person name="He Y."/>
        </authorList>
    </citation>
    <scope>NUCLEOTIDE SEQUENCE [LARGE SCALE GENOMIC DNA]</scope>
    <source>
        <strain evidence="2">cv. XS01</strain>
    </source>
</reference>
<evidence type="ECO:0000313" key="1">
    <source>
        <dbReference type="EMBL" id="KZV14079.1"/>
    </source>
</evidence>
<dbReference type="AlphaFoldDB" id="A0A2Z6ZXZ8"/>
<keyword evidence="2" id="KW-1185">Reference proteome</keyword>
<organism evidence="1 2">
    <name type="scientific">Dorcoceras hygrometricum</name>
    <dbReference type="NCBI Taxonomy" id="472368"/>
    <lineage>
        <taxon>Eukaryota</taxon>
        <taxon>Viridiplantae</taxon>
        <taxon>Streptophyta</taxon>
        <taxon>Embryophyta</taxon>
        <taxon>Tracheophyta</taxon>
        <taxon>Spermatophyta</taxon>
        <taxon>Magnoliopsida</taxon>
        <taxon>eudicotyledons</taxon>
        <taxon>Gunneridae</taxon>
        <taxon>Pentapetalae</taxon>
        <taxon>asterids</taxon>
        <taxon>lamiids</taxon>
        <taxon>Lamiales</taxon>
        <taxon>Gesneriaceae</taxon>
        <taxon>Didymocarpoideae</taxon>
        <taxon>Trichosporeae</taxon>
        <taxon>Loxocarpinae</taxon>
        <taxon>Dorcoceras</taxon>
    </lineage>
</organism>